<dbReference type="InterPro" id="IPR027272">
    <property type="entry name" value="Piezo"/>
</dbReference>
<gene>
    <name evidence="4" type="ORF">AMK59_4082</name>
</gene>
<evidence type="ECO:0000256" key="1">
    <source>
        <dbReference type="SAM" id="Phobius"/>
    </source>
</evidence>
<evidence type="ECO:0000256" key="2">
    <source>
        <dbReference type="SAM" id="SignalP"/>
    </source>
</evidence>
<keyword evidence="1" id="KW-0472">Membrane</keyword>
<feature type="domain" description="Piezo non-specific cation channel cap" evidence="3">
    <location>
        <begin position="59"/>
        <end position="363"/>
    </location>
</feature>
<dbReference type="Proteomes" id="UP000051574">
    <property type="component" value="Unassembled WGS sequence"/>
</dbReference>
<dbReference type="GO" id="GO:0016020">
    <property type="term" value="C:membrane"/>
    <property type="evidence" value="ECO:0007669"/>
    <property type="project" value="InterPro"/>
</dbReference>
<keyword evidence="2" id="KW-0732">Signal</keyword>
<name>A0A0T6B5Z2_9SCAR</name>
<feature type="signal peptide" evidence="2">
    <location>
        <begin position="1"/>
        <end position="25"/>
    </location>
</feature>
<evidence type="ECO:0000313" key="5">
    <source>
        <dbReference type="Proteomes" id="UP000051574"/>
    </source>
</evidence>
<reference evidence="4 5" key="1">
    <citation type="submission" date="2015-09" db="EMBL/GenBank/DDBJ databases">
        <title>Draft genome of the scarab beetle Oryctes borbonicus.</title>
        <authorList>
            <person name="Meyer J.M."/>
            <person name="Markov G.V."/>
            <person name="Baskaran P."/>
            <person name="Herrmann M."/>
            <person name="Sommer R.J."/>
            <person name="Roedelsperger C."/>
        </authorList>
    </citation>
    <scope>NUCLEOTIDE SEQUENCE [LARGE SCALE GENOMIC DNA]</scope>
    <source>
        <strain evidence="4">OB123</strain>
        <tissue evidence="4">Whole animal</tissue>
    </source>
</reference>
<sequence length="378" mass="43551">MGGIVLFIIVATIWFPLVFFSLGNAVGEPNPPYDVTLDLRIGPYEPVYHLSAQSNAIYQFNEDNLKDFLVPYKTNKYASAFIANYEAPDIVAIKLSRDSSSLWSISPPDKKRMIEEINSTNPISIRLQYIVSHGSNNKEVSGVIREENIYVMEWMIDGKPNVERQKLLNMLSGNDTDSAVRLGYILPKFLKVTNRGTAKPIPQMMRVIDNDVRSEDLRKLDLILRKAQDNDELEWWEISEICTDDNYQQILSRLPYHDCQSVMLYAFNDRIFPETLNIITAGGIIGLYTTLVFVASRLLRGFFSEICFKIMFEDMPNVDRVLQLCLDIYLVREAREFCLEEDLFAKLVFLFRSPETLIKWTRPKEEVADDEDPEGEPE</sequence>
<feature type="chain" id="PRO_5006668423" description="Piezo non-specific cation channel cap domain-containing protein" evidence="2">
    <location>
        <begin position="26"/>
        <end position="378"/>
    </location>
</feature>
<feature type="transmembrane region" description="Helical" evidence="1">
    <location>
        <begin position="278"/>
        <end position="299"/>
    </location>
</feature>
<accession>A0A0T6B5Z2</accession>
<keyword evidence="1" id="KW-0812">Transmembrane</keyword>
<dbReference type="Pfam" id="PF12166">
    <property type="entry name" value="Piezo_cap"/>
    <property type="match status" value="1"/>
</dbReference>
<dbReference type="AlphaFoldDB" id="A0A0T6B5Z2"/>
<organism evidence="4 5">
    <name type="scientific">Oryctes borbonicus</name>
    <dbReference type="NCBI Taxonomy" id="1629725"/>
    <lineage>
        <taxon>Eukaryota</taxon>
        <taxon>Metazoa</taxon>
        <taxon>Ecdysozoa</taxon>
        <taxon>Arthropoda</taxon>
        <taxon>Hexapoda</taxon>
        <taxon>Insecta</taxon>
        <taxon>Pterygota</taxon>
        <taxon>Neoptera</taxon>
        <taxon>Endopterygota</taxon>
        <taxon>Coleoptera</taxon>
        <taxon>Polyphaga</taxon>
        <taxon>Scarabaeiformia</taxon>
        <taxon>Scarabaeidae</taxon>
        <taxon>Dynastinae</taxon>
        <taxon>Oryctes</taxon>
    </lineage>
</organism>
<proteinExistence type="predicted"/>
<comment type="caution">
    <text evidence="4">The sequence shown here is derived from an EMBL/GenBank/DDBJ whole genome shotgun (WGS) entry which is preliminary data.</text>
</comment>
<evidence type="ECO:0000313" key="4">
    <source>
        <dbReference type="EMBL" id="KRT82799.1"/>
    </source>
</evidence>
<dbReference type="PANTHER" id="PTHR47049">
    <property type="entry name" value="PIEZO-TYPE MECHANOSENSITIVE ION CHANNEL HOMOLOG"/>
    <property type="match status" value="1"/>
</dbReference>
<dbReference type="GO" id="GO:0008381">
    <property type="term" value="F:mechanosensitive monoatomic ion channel activity"/>
    <property type="evidence" value="ECO:0007669"/>
    <property type="project" value="InterPro"/>
</dbReference>
<dbReference type="InterPro" id="IPR031334">
    <property type="entry name" value="Piezo_cap_dom"/>
</dbReference>
<keyword evidence="1" id="KW-1133">Transmembrane helix</keyword>
<evidence type="ECO:0000259" key="3">
    <source>
        <dbReference type="Pfam" id="PF12166"/>
    </source>
</evidence>
<dbReference type="EMBL" id="LJIG01009578">
    <property type="protein sequence ID" value="KRT82799.1"/>
    <property type="molecule type" value="Genomic_DNA"/>
</dbReference>
<dbReference type="PANTHER" id="PTHR47049:SF2">
    <property type="entry name" value="PIEZO-TYPE MECHANOSENSITIVE ION CHANNEL HOMOLOG"/>
    <property type="match status" value="1"/>
</dbReference>
<protein>
    <recommendedName>
        <fullName evidence="3">Piezo non-specific cation channel cap domain-containing protein</fullName>
    </recommendedName>
</protein>
<keyword evidence="5" id="KW-1185">Reference proteome</keyword>
<dbReference type="OrthoDB" id="303066at2759"/>